<sequence>MNSMIRVSLETTPQQAARLSALRTLFAQVCNELAPHVQRTRVWNRVALHHAHYRQLREKFPALGSQMVCNAIYAVSKMARLVYQSPASPYNLNRIGRGRLPLLRFSESCPVYFDSHTLSIRQGRLSLYTLDGRMHFHLTLAPSVLETFSRARLREIFLSQRPGGVFELVFVLLGGATMQVFVEPAAPVRASTAPVAAAIPDYLIVEEPA</sequence>
<proteinExistence type="predicted"/>
<dbReference type="Proteomes" id="UP000532440">
    <property type="component" value="Unassembled WGS sequence"/>
</dbReference>
<accession>A0A7W8HJ06</accession>
<protein>
    <recommendedName>
        <fullName evidence="3">Transposase</fullName>
    </recommendedName>
</protein>
<comment type="caution">
    <text evidence="1">The sequence shown here is derived from an EMBL/GenBank/DDBJ whole genome shotgun (WGS) entry which is preliminary data.</text>
</comment>
<dbReference type="RefSeq" id="WP_183967065.1">
    <property type="nucleotide sequence ID" value="NZ_BAABEW010000002.1"/>
</dbReference>
<dbReference type="AlphaFoldDB" id="A0A7W8HJ06"/>
<dbReference type="EMBL" id="JACHGB010000004">
    <property type="protein sequence ID" value="MBB5272040.1"/>
    <property type="molecule type" value="Genomic_DNA"/>
</dbReference>
<organism evidence="1 2">
    <name type="scientific">Quisquiliibacterium transsilvanicum</name>
    <dbReference type="NCBI Taxonomy" id="1549638"/>
    <lineage>
        <taxon>Bacteria</taxon>
        <taxon>Pseudomonadati</taxon>
        <taxon>Pseudomonadota</taxon>
        <taxon>Betaproteobacteria</taxon>
        <taxon>Burkholderiales</taxon>
        <taxon>Burkholderiaceae</taxon>
        <taxon>Quisquiliibacterium</taxon>
    </lineage>
</organism>
<gene>
    <name evidence="1" type="ORF">HNQ70_002054</name>
</gene>
<name>A0A7W8HJ06_9BURK</name>
<evidence type="ECO:0000313" key="1">
    <source>
        <dbReference type="EMBL" id="MBB5272040.1"/>
    </source>
</evidence>
<evidence type="ECO:0000313" key="2">
    <source>
        <dbReference type="Proteomes" id="UP000532440"/>
    </source>
</evidence>
<reference evidence="1 2" key="1">
    <citation type="submission" date="2020-08" db="EMBL/GenBank/DDBJ databases">
        <title>Genomic Encyclopedia of Type Strains, Phase IV (KMG-IV): sequencing the most valuable type-strain genomes for metagenomic binning, comparative biology and taxonomic classification.</title>
        <authorList>
            <person name="Goeker M."/>
        </authorList>
    </citation>
    <scope>NUCLEOTIDE SEQUENCE [LARGE SCALE GENOMIC DNA]</scope>
    <source>
        <strain evidence="1 2">DSM 29781</strain>
    </source>
</reference>
<keyword evidence="2" id="KW-1185">Reference proteome</keyword>
<evidence type="ECO:0008006" key="3">
    <source>
        <dbReference type="Google" id="ProtNLM"/>
    </source>
</evidence>